<dbReference type="AlphaFoldDB" id="A0A9W8HW82"/>
<protein>
    <recommendedName>
        <fullName evidence="4">50S ribosomal protein L35</fullName>
    </recommendedName>
</protein>
<dbReference type="InterPro" id="IPR001706">
    <property type="entry name" value="Ribosomal_bL35"/>
</dbReference>
<sequence length="100" mass="11193">MFGGIFASFSAATRQLGVGLATRAVFGGPQTQAIRNMSKLKTHKGAAKRWKALANGLYKRRQTGLRHLNRKLPSKIRRSKHAPVLCTKGQQRHLDRLLPY</sequence>
<dbReference type="GO" id="GO:0015934">
    <property type="term" value="C:large ribosomal subunit"/>
    <property type="evidence" value="ECO:0007669"/>
    <property type="project" value="TreeGrafter"/>
</dbReference>
<evidence type="ECO:0000256" key="1">
    <source>
        <dbReference type="ARBA" id="ARBA00006598"/>
    </source>
</evidence>
<dbReference type="InterPro" id="IPR021137">
    <property type="entry name" value="Ribosomal_bL35-like"/>
</dbReference>
<dbReference type="FunFam" id="4.10.410.60:FF:000001">
    <property type="entry name" value="50S ribosomal protein L35"/>
    <property type="match status" value="1"/>
</dbReference>
<dbReference type="OrthoDB" id="162638at2759"/>
<name>A0A9W8HW82_9FUNG</name>
<dbReference type="HAMAP" id="MF_00514">
    <property type="entry name" value="Ribosomal_bL35"/>
    <property type="match status" value="1"/>
</dbReference>
<organism evidence="5 6">
    <name type="scientific">Coemansia guatemalensis</name>
    <dbReference type="NCBI Taxonomy" id="2761395"/>
    <lineage>
        <taxon>Eukaryota</taxon>
        <taxon>Fungi</taxon>
        <taxon>Fungi incertae sedis</taxon>
        <taxon>Zoopagomycota</taxon>
        <taxon>Kickxellomycotina</taxon>
        <taxon>Kickxellomycetes</taxon>
        <taxon>Kickxellales</taxon>
        <taxon>Kickxellaceae</taxon>
        <taxon>Coemansia</taxon>
    </lineage>
</organism>
<dbReference type="InterPro" id="IPR037229">
    <property type="entry name" value="Ribosomal_bL35_sf"/>
</dbReference>
<comment type="similarity">
    <text evidence="1 4">Belongs to the bacterial ribosomal protein bL35 family.</text>
</comment>
<proteinExistence type="inferred from homology"/>
<dbReference type="EMBL" id="JANBUO010000607">
    <property type="protein sequence ID" value="KAJ2802817.1"/>
    <property type="molecule type" value="Genomic_DNA"/>
</dbReference>
<evidence type="ECO:0000256" key="4">
    <source>
        <dbReference type="RuleBase" id="RU000568"/>
    </source>
</evidence>
<dbReference type="GO" id="GO:0006412">
    <property type="term" value="P:translation"/>
    <property type="evidence" value="ECO:0007669"/>
    <property type="project" value="InterPro"/>
</dbReference>
<keyword evidence="3 4" id="KW-0687">Ribonucleoprotein</keyword>
<dbReference type="Proteomes" id="UP001140094">
    <property type="component" value="Unassembled WGS sequence"/>
</dbReference>
<evidence type="ECO:0000256" key="2">
    <source>
        <dbReference type="ARBA" id="ARBA00022980"/>
    </source>
</evidence>
<keyword evidence="6" id="KW-1185">Reference proteome</keyword>
<dbReference type="GO" id="GO:0003735">
    <property type="term" value="F:structural constituent of ribosome"/>
    <property type="evidence" value="ECO:0007669"/>
    <property type="project" value="InterPro"/>
</dbReference>
<dbReference type="Gene3D" id="4.10.410.60">
    <property type="match status" value="1"/>
</dbReference>
<dbReference type="PANTHER" id="PTHR33343">
    <property type="entry name" value="54S RIBOSOMAL PROTEIN BL35M"/>
    <property type="match status" value="1"/>
</dbReference>
<reference evidence="5" key="1">
    <citation type="submission" date="2022-07" db="EMBL/GenBank/DDBJ databases">
        <title>Phylogenomic reconstructions and comparative analyses of Kickxellomycotina fungi.</title>
        <authorList>
            <person name="Reynolds N.K."/>
            <person name="Stajich J.E."/>
            <person name="Barry K."/>
            <person name="Grigoriev I.V."/>
            <person name="Crous P."/>
            <person name="Smith M.E."/>
        </authorList>
    </citation>
    <scope>NUCLEOTIDE SEQUENCE</scope>
    <source>
        <strain evidence="5">NRRL 1565</strain>
    </source>
</reference>
<evidence type="ECO:0000313" key="6">
    <source>
        <dbReference type="Proteomes" id="UP001140094"/>
    </source>
</evidence>
<gene>
    <name evidence="5" type="ORF">H4R20_003130</name>
</gene>
<accession>A0A9W8HW82</accession>
<dbReference type="SUPFAM" id="SSF143034">
    <property type="entry name" value="L35p-like"/>
    <property type="match status" value="1"/>
</dbReference>
<dbReference type="PRINTS" id="PR00064">
    <property type="entry name" value="RIBOSOMALL35"/>
</dbReference>
<keyword evidence="2 4" id="KW-0689">Ribosomal protein</keyword>
<comment type="caution">
    <text evidence="5">The sequence shown here is derived from an EMBL/GenBank/DDBJ whole genome shotgun (WGS) entry which is preliminary data.</text>
</comment>
<evidence type="ECO:0000256" key="3">
    <source>
        <dbReference type="ARBA" id="ARBA00023274"/>
    </source>
</evidence>
<dbReference type="PANTHER" id="PTHR33343:SF1">
    <property type="entry name" value="LARGE RIBOSOMAL SUBUNIT PROTEIN BL35M"/>
    <property type="match status" value="1"/>
</dbReference>
<evidence type="ECO:0000313" key="5">
    <source>
        <dbReference type="EMBL" id="KAJ2802817.1"/>
    </source>
</evidence>
<dbReference type="Pfam" id="PF01632">
    <property type="entry name" value="Ribosomal_L35p"/>
    <property type="match status" value="1"/>
</dbReference>